<organism evidence="2 4">
    <name type="scientific">Streptococcus alactolyticus</name>
    <dbReference type="NCBI Taxonomy" id="29389"/>
    <lineage>
        <taxon>Bacteria</taxon>
        <taxon>Bacillati</taxon>
        <taxon>Bacillota</taxon>
        <taxon>Bacilli</taxon>
        <taxon>Lactobacillales</taxon>
        <taxon>Streptococcaceae</taxon>
        <taxon>Streptococcus</taxon>
    </lineage>
</organism>
<gene>
    <name evidence="2" type="ORF">FYJ82_04905</name>
    <name evidence="3" type="ORF">O6R09_00365</name>
</gene>
<dbReference type="AlphaFoldDB" id="A0A6N7WRB6"/>
<sequence>MKKINISRGRIEIIVVLFLVICGLSVFSVSKSSKTTLVYDNGKITYTGYVVNHRMNGQGQLTYQNGDVYKGHFVNGIFDGEGTYTAKSGWSYSGEFKDGQPNGQGTLKAQNGKVYTGTFKQGIFQK</sequence>
<reference evidence="2 4" key="1">
    <citation type="submission" date="2019-08" db="EMBL/GenBank/DDBJ databases">
        <title>In-depth cultivation of the pig gut microbiome towards novel bacterial diversity and tailored functional studies.</title>
        <authorList>
            <person name="Wylensek D."/>
            <person name="Hitch T.C.A."/>
            <person name="Clavel T."/>
        </authorList>
    </citation>
    <scope>NUCLEOTIDE SEQUENCE [LARGE SCALE GENOMIC DNA]</scope>
    <source>
        <strain evidence="2 4">BL-178-WT-3A</strain>
    </source>
</reference>
<dbReference type="RefSeq" id="WP_154454882.1">
    <property type="nucleotide sequence ID" value="NZ_BRXN01000026.1"/>
</dbReference>
<dbReference type="PANTHER" id="PTHR43215">
    <property type="entry name" value="RADIAL SPOKE HEAD 1 HOMOLOG"/>
    <property type="match status" value="1"/>
</dbReference>
<dbReference type="Proteomes" id="UP000471052">
    <property type="component" value="Unassembled WGS sequence"/>
</dbReference>
<evidence type="ECO:0000313" key="4">
    <source>
        <dbReference type="Proteomes" id="UP000471052"/>
    </source>
</evidence>
<evidence type="ECO:0008006" key="6">
    <source>
        <dbReference type="Google" id="ProtNLM"/>
    </source>
</evidence>
<accession>A0A6N7WRB6</accession>
<dbReference type="SUPFAM" id="SSF82185">
    <property type="entry name" value="Histone H3 K4-specific methyltransferase SET7/9 N-terminal domain"/>
    <property type="match status" value="1"/>
</dbReference>
<dbReference type="PIRSF" id="PIRSF034300">
    <property type="entry name" value="UCP034300"/>
    <property type="match status" value="1"/>
</dbReference>
<evidence type="ECO:0000313" key="3">
    <source>
        <dbReference type="EMBL" id="WBB06460.1"/>
    </source>
</evidence>
<keyword evidence="1" id="KW-0677">Repeat</keyword>
<dbReference type="EMBL" id="VUNP01000016">
    <property type="protein sequence ID" value="MST53736.1"/>
    <property type="molecule type" value="Genomic_DNA"/>
</dbReference>
<name>A0A6N7WRB6_STRAY</name>
<dbReference type="GeneID" id="99637422"/>
<evidence type="ECO:0000313" key="2">
    <source>
        <dbReference type="EMBL" id="MST53736.1"/>
    </source>
</evidence>
<dbReference type="Pfam" id="PF02493">
    <property type="entry name" value="MORN"/>
    <property type="match status" value="3"/>
</dbReference>
<dbReference type="InterPro" id="IPR014590">
    <property type="entry name" value="UCP034300_MORN_rpt-cont"/>
</dbReference>
<evidence type="ECO:0000313" key="5">
    <source>
        <dbReference type="Proteomes" id="UP001212085"/>
    </source>
</evidence>
<keyword evidence="5" id="KW-1185">Reference proteome</keyword>
<dbReference type="Proteomes" id="UP001212085">
    <property type="component" value="Chromosome"/>
</dbReference>
<reference evidence="3 5" key="2">
    <citation type="submission" date="2022-12" db="EMBL/GenBank/DDBJ databases">
        <title>Streptococcus alactolyticus LGM, complete genome.</title>
        <authorList>
            <person name="Liu Z."/>
            <person name="Mu C."/>
            <person name="Zhu W."/>
        </authorList>
    </citation>
    <scope>NUCLEOTIDE SEQUENCE [LARGE SCALE GENOMIC DNA]</scope>
    <source>
        <strain evidence="3 5">LGM</strain>
    </source>
</reference>
<dbReference type="PANTHER" id="PTHR43215:SF14">
    <property type="entry name" value="RADIAL SPOKE HEAD 1 HOMOLOG"/>
    <property type="match status" value="1"/>
</dbReference>
<dbReference type="EMBL" id="CP114883">
    <property type="protein sequence ID" value="WBB06460.1"/>
    <property type="molecule type" value="Genomic_DNA"/>
</dbReference>
<proteinExistence type="predicted"/>
<dbReference type="Gene3D" id="2.20.110.10">
    <property type="entry name" value="Histone H3 K4-specific methyltransferase SET7/9 N-terminal domain"/>
    <property type="match status" value="2"/>
</dbReference>
<dbReference type="OrthoDB" id="2593410at2"/>
<dbReference type="SMART" id="SM00698">
    <property type="entry name" value="MORN"/>
    <property type="match status" value="3"/>
</dbReference>
<protein>
    <recommendedName>
        <fullName evidence="6">MORN motif family protein</fullName>
    </recommendedName>
</protein>
<evidence type="ECO:0000256" key="1">
    <source>
        <dbReference type="ARBA" id="ARBA00022737"/>
    </source>
</evidence>
<dbReference type="InterPro" id="IPR003409">
    <property type="entry name" value="MORN"/>
</dbReference>